<evidence type="ECO:0000256" key="1">
    <source>
        <dbReference type="ARBA" id="ARBA00001957"/>
    </source>
</evidence>
<dbReference type="RefSeq" id="WP_380837522.1">
    <property type="nucleotide sequence ID" value="NZ_JBHMCR010000017.1"/>
</dbReference>
<dbReference type="SUPFAM" id="SSF53474">
    <property type="entry name" value="alpha/beta-Hydrolases"/>
    <property type="match status" value="1"/>
</dbReference>
<evidence type="ECO:0000256" key="7">
    <source>
        <dbReference type="ARBA" id="ARBA00022598"/>
    </source>
</evidence>
<dbReference type="InterPro" id="IPR010071">
    <property type="entry name" value="AA_adenyl_dom"/>
</dbReference>
<dbReference type="Gene3D" id="3.30.559.30">
    <property type="entry name" value="Nonribosomal peptide synthetase, condensation domain"/>
    <property type="match status" value="1"/>
</dbReference>
<accession>A0ABV5PJE1</accession>
<dbReference type="Pfam" id="PF00501">
    <property type="entry name" value="AMP-binding"/>
    <property type="match status" value="1"/>
</dbReference>
<proteinExistence type="inferred from homology"/>
<dbReference type="InterPro" id="IPR023213">
    <property type="entry name" value="CAT-like_dom_sf"/>
</dbReference>
<dbReference type="Gene3D" id="3.40.50.150">
    <property type="entry name" value="Vaccinia Virus protein VP39"/>
    <property type="match status" value="1"/>
</dbReference>
<dbReference type="Pfam" id="PF00550">
    <property type="entry name" value="PP-binding"/>
    <property type="match status" value="1"/>
</dbReference>
<dbReference type="Proteomes" id="UP001589718">
    <property type="component" value="Unassembled WGS sequence"/>
</dbReference>
<dbReference type="PROSITE" id="PS00012">
    <property type="entry name" value="PHOSPHOPANTETHEINE"/>
    <property type="match status" value="1"/>
</dbReference>
<comment type="pathway">
    <text evidence="2">Siderophore biosynthesis; mycobactin biosynthesis.</text>
</comment>
<evidence type="ECO:0000259" key="9">
    <source>
        <dbReference type="PROSITE" id="PS50075"/>
    </source>
</evidence>
<dbReference type="PROSITE" id="PS50075">
    <property type="entry name" value="CARRIER"/>
    <property type="match status" value="1"/>
</dbReference>
<evidence type="ECO:0000256" key="8">
    <source>
        <dbReference type="ARBA" id="ARBA00033440"/>
    </source>
</evidence>
<comment type="similarity">
    <text evidence="3">Belongs to the ATP-dependent AMP-binding enzyme family. MbtB subfamily.</text>
</comment>
<dbReference type="Pfam" id="PF08242">
    <property type="entry name" value="Methyltransf_12"/>
    <property type="match status" value="1"/>
</dbReference>
<dbReference type="InterPro" id="IPR036736">
    <property type="entry name" value="ACP-like_sf"/>
</dbReference>
<evidence type="ECO:0000256" key="5">
    <source>
        <dbReference type="ARBA" id="ARBA00022450"/>
    </source>
</evidence>
<dbReference type="InterPro" id="IPR000873">
    <property type="entry name" value="AMP-dep_synth/lig_dom"/>
</dbReference>
<dbReference type="InterPro" id="IPR041464">
    <property type="entry name" value="TubC_N"/>
</dbReference>
<keyword evidence="7" id="KW-0436">Ligase</keyword>
<dbReference type="InterPro" id="IPR044894">
    <property type="entry name" value="TubC_N_sf"/>
</dbReference>
<dbReference type="Pfam" id="PF00668">
    <property type="entry name" value="Condensation"/>
    <property type="match status" value="1"/>
</dbReference>
<comment type="cofactor">
    <cofactor evidence="1">
        <name>pantetheine 4'-phosphate</name>
        <dbReference type="ChEBI" id="CHEBI:47942"/>
    </cofactor>
</comment>
<keyword evidence="11" id="KW-1185">Reference proteome</keyword>
<dbReference type="InterPro" id="IPR009081">
    <property type="entry name" value="PP-bd_ACP"/>
</dbReference>
<evidence type="ECO:0000256" key="2">
    <source>
        <dbReference type="ARBA" id="ARBA00005102"/>
    </source>
</evidence>
<evidence type="ECO:0000313" key="11">
    <source>
        <dbReference type="Proteomes" id="UP001589718"/>
    </source>
</evidence>
<dbReference type="Gene3D" id="3.30.559.10">
    <property type="entry name" value="Chloramphenicol acetyltransferase-like domain"/>
    <property type="match status" value="1"/>
</dbReference>
<organism evidence="10 11">
    <name type="scientific">Streptomyces cremeus</name>
    <dbReference type="NCBI Taxonomy" id="66881"/>
    <lineage>
        <taxon>Bacteria</taxon>
        <taxon>Bacillati</taxon>
        <taxon>Actinomycetota</taxon>
        <taxon>Actinomycetes</taxon>
        <taxon>Kitasatosporales</taxon>
        <taxon>Streptomycetaceae</taxon>
        <taxon>Streptomyces</taxon>
    </lineage>
</organism>
<dbReference type="InterPro" id="IPR057737">
    <property type="entry name" value="Condensation_MtbB-like"/>
</dbReference>
<dbReference type="SUPFAM" id="SSF53335">
    <property type="entry name" value="S-adenosyl-L-methionine-dependent methyltransferases"/>
    <property type="match status" value="1"/>
</dbReference>
<dbReference type="InterPro" id="IPR006162">
    <property type="entry name" value="Ppantetheine_attach_site"/>
</dbReference>
<dbReference type="SUPFAM" id="SSF52777">
    <property type="entry name" value="CoA-dependent acyltransferases"/>
    <property type="match status" value="2"/>
</dbReference>
<comment type="caution">
    <text evidence="10">The sequence shown here is derived from an EMBL/GenBank/DDBJ whole genome shotgun (WGS) entry which is preliminary data.</text>
</comment>
<evidence type="ECO:0000256" key="4">
    <source>
        <dbReference type="ARBA" id="ARBA00016743"/>
    </source>
</evidence>
<dbReference type="EMBL" id="JBHMCR010000017">
    <property type="protein sequence ID" value="MFB9523325.1"/>
    <property type="molecule type" value="Genomic_DNA"/>
</dbReference>
<dbReference type="Gene3D" id="3.30.300.30">
    <property type="match status" value="2"/>
</dbReference>
<protein>
    <recommendedName>
        <fullName evidence="4">Phenyloxazoline synthase MbtB</fullName>
    </recommendedName>
    <alternativeName>
        <fullName evidence="8">Mycobactin synthetase protein B</fullName>
    </alternativeName>
</protein>
<name>A0ABV5PJE1_STRCM</name>
<dbReference type="SUPFAM" id="SSF47336">
    <property type="entry name" value="ACP-like"/>
    <property type="match status" value="1"/>
</dbReference>
<dbReference type="Gene3D" id="1.10.1200.10">
    <property type="entry name" value="ACP-like"/>
    <property type="match status" value="1"/>
</dbReference>
<dbReference type="Gene3D" id="1.10.10.1830">
    <property type="entry name" value="Non-ribosomal peptide synthase, adenylation domain"/>
    <property type="match status" value="1"/>
</dbReference>
<evidence type="ECO:0000256" key="6">
    <source>
        <dbReference type="ARBA" id="ARBA00022553"/>
    </source>
</evidence>
<dbReference type="InterPro" id="IPR020845">
    <property type="entry name" value="AMP-binding_CS"/>
</dbReference>
<dbReference type="InterPro" id="IPR029058">
    <property type="entry name" value="AB_hydrolase_fold"/>
</dbReference>
<dbReference type="CDD" id="cd19535">
    <property type="entry name" value="Cyc_NRPS"/>
    <property type="match status" value="1"/>
</dbReference>
<reference evidence="10 11" key="1">
    <citation type="submission" date="2024-09" db="EMBL/GenBank/DDBJ databases">
        <authorList>
            <person name="Sun Q."/>
            <person name="Mori K."/>
        </authorList>
    </citation>
    <scope>NUCLEOTIDE SEQUENCE [LARGE SCALE GENOMIC DNA]</scope>
    <source>
        <strain evidence="10 11">JCM 4362</strain>
    </source>
</reference>
<dbReference type="Gene3D" id="3.40.50.1820">
    <property type="entry name" value="alpha/beta hydrolase"/>
    <property type="match status" value="1"/>
</dbReference>
<dbReference type="Pfam" id="PF18563">
    <property type="entry name" value="TubC_N"/>
    <property type="match status" value="1"/>
</dbReference>
<dbReference type="InterPro" id="IPR029063">
    <property type="entry name" value="SAM-dependent_MTases_sf"/>
</dbReference>
<evidence type="ECO:0000313" key="10">
    <source>
        <dbReference type="EMBL" id="MFB9523325.1"/>
    </source>
</evidence>
<dbReference type="InterPro" id="IPR045851">
    <property type="entry name" value="AMP-bd_C_sf"/>
</dbReference>
<dbReference type="Gene3D" id="3.40.50.12780">
    <property type="entry name" value="N-terminal domain of ligase-like"/>
    <property type="match status" value="1"/>
</dbReference>
<dbReference type="InterPro" id="IPR013217">
    <property type="entry name" value="Methyltransf_12"/>
</dbReference>
<dbReference type="SUPFAM" id="SSF56801">
    <property type="entry name" value="Acetyl-CoA synthetase-like"/>
    <property type="match status" value="1"/>
</dbReference>
<dbReference type="CDD" id="cd02440">
    <property type="entry name" value="AdoMet_MTases"/>
    <property type="match status" value="1"/>
</dbReference>
<dbReference type="InterPro" id="IPR042099">
    <property type="entry name" value="ANL_N_sf"/>
</dbReference>
<feature type="domain" description="Carrier" evidence="9">
    <location>
        <begin position="1418"/>
        <end position="1499"/>
    </location>
</feature>
<dbReference type="NCBIfam" id="TIGR01733">
    <property type="entry name" value="AA-adenyl-dom"/>
    <property type="match status" value="1"/>
</dbReference>
<sequence length="1800" mass="194780">MTAADIISELEQAGLHLWEDEGRLRFRGPEGAMTPERRALLTGSRDDVLRELRERAPQRVQPDPDAAHEPFPLTEVQSAYLLGRRGAFEYGSVPCHAYGELEFPALDRERLLRAWQRVVDRHEMLRVVIDYDGFQRVLKDPPAPVIGWHDAAGLPPAAGEETLREVRGRLSAESKDVTECPLYSLEVTALADRAVLHFSIDFLIADYVSIYRLLDEFGTFYEDPDAALKAPGISFRDYLRAERAVRQGPAYERDRDYWTARLDSLPPAPELPLVEKPSRQGAAGFTRRELRLEPALWSALKARAGEQRISASTAVMAAYAEVIGRWSRSPRFTLDVTVLSRLPLHPDVGEIVGDFTSVELLAVDGGCADTFAGRARRAGEQLFEDLDHRLFSGVEVLRELTRRRGQQGSMMPVVFTSAIGLSDGLAPQGMMRAQISNGISQTPQVWVDCQAMEAGGALLVNWDVRDDTVPQPVLDDMFAAFGDLLHRLAEGAGAWDGDPLALPAHQAERRAAANDTARPVSDALLHRALLDQAWRRPGATAVVDHRGSVDYATLTARAAAVAAALVARGHRPHQRVAVVLEKGWEQIAGALGVLLAGGVYVPVEASQPDVRRNGILASAGIGLVLSHSTAGLALPDGVERVDVDRLDASAAEFTEVPAAPGDSAYVIFTSGSTGEPKGVEISHRAAVNTLDDVCRRFGVGEEDVALGLSSLGFDLSVFDVFGVLGRGGTLVLPDPERRSDPSHWAELITGHGVTVLNTVPAQMMLLEEYLRGDGRDCPSVRLGMMSGDWIPVTLPDAVRRRLPRVELFSLGGATEAAIWSIFHPIGEVYTAAPSIPYGTPLENQRFHVLDAFLRPSPDLVVGDLYIAGTGLAEGYLGDPVKTAASFFALPDGERVYRTGDLARYLPGGTLEFIGRDDRQVKIRGHRVELAEVESALAADPQVDAVAVTTQGERNDRRLVAFVSPAPAGPAVHAVDPGLVPEVLAAADEIREGVDVAKVVEFAAVLDDAALRRMVDVLRQEGVWPDAAARHTTSEIMRLARVASKHERLVRRWLAACAENGYLDRAEDGAYRCLRLVTPRDVEEAWAEVDRLLPEANDRPELVDYFKLAATHLPELMRDERDPLRMLFPEGDLGIHEAAYMEGFLSRYLNRLATSTVLGVARRNTSGRPLRVLEVGAGVGGTSVDTIPALEGANVRYTFSDVSQFFLNKAGERFAEHPWVDYALFDFNEPYREQGVRPNSVDVILCGNVMHYAKDARAVLRRMREALVPGGWLVFIETTRDNYQILTSMEFLFDATAGDFQDVRHGKDQTFIGRHQWYDLLEGAGAELELCVPAPEDELARIGMHVFAARFKTDREPLDTEELTRRLGERLPAEMIPSRFEVLDGLPLTGNGKVDRAVLAGWAQEHRAPGAAAAAEGSREAGELELAVAAVYAEVLRESEVPLDTNFYALGGDSLLAAQLVTALREQVPAAEEVFFDELLRELLGGASVRELSAFLQQGQEVSEEAGSGEELVLAGAADELGNPVHVLIGDGLGGHAERLAEGLGTRDPVVVVPAVRVAEGQTLDDVAQEIVARVRSLSPGPFHPVGAHSGGVLALAVAQQLTELGAPVCGLTVLSSYPLPATVRDDVLEEALLCLDRGQDPAALGYPEVPALGAALAVLAPAGDVPPGALAALADRSEPELRAAGEPAAVLGALPRRDRIAKLAGALGLGADELSERLVRGRAFAACVAAHDPGVYTGEARLLVHEDESPVWPAMAADMTALWESVCVGGLVRQTVPGDHFTCRELITSAVIDLPDEENA</sequence>
<evidence type="ECO:0000256" key="3">
    <source>
        <dbReference type="ARBA" id="ARBA00007380"/>
    </source>
</evidence>
<keyword evidence="5" id="KW-0596">Phosphopantetheine</keyword>
<dbReference type="InterPro" id="IPR001242">
    <property type="entry name" value="Condensation_dom"/>
</dbReference>
<dbReference type="PROSITE" id="PS00455">
    <property type="entry name" value="AMP_BINDING"/>
    <property type="match status" value="1"/>
</dbReference>
<dbReference type="PANTHER" id="PTHR45527:SF10">
    <property type="entry name" value="PYOCHELIN SYNTHASE PCHF"/>
    <property type="match status" value="1"/>
</dbReference>
<gene>
    <name evidence="10" type="ORF">ACFFTU_25605</name>
</gene>
<keyword evidence="6" id="KW-0597">Phosphoprotein</keyword>
<dbReference type="PANTHER" id="PTHR45527">
    <property type="entry name" value="NONRIBOSOMAL PEPTIDE SYNTHETASE"/>
    <property type="match status" value="1"/>
</dbReference>